<keyword evidence="12 13" id="KW-0479">Metal-binding</keyword>
<dbReference type="AlphaFoldDB" id="A0A134BBX9"/>
<dbReference type="STRING" id="419005.HMPREF1860_01343"/>
<keyword evidence="7 12" id="KW-0573">Peptidoglycan synthesis</keyword>
<evidence type="ECO:0000256" key="2">
    <source>
        <dbReference type="ARBA" id="ARBA00005583"/>
    </source>
</evidence>
<name>A0A134BBX9_9BACT</name>
<feature type="binding site" evidence="13">
    <location>
        <position position="233"/>
    </location>
    <ligand>
        <name>Mg(2+)</name>
        <dbReference type="ChEBI" id="CHEBI:18420"/>
    </ligand>
</feature>
<feature type="transmembrane region" description="Helical" evidence="12">
    <location>
        <begin position="20"/>
        <end position="42"/>
    </location>
</feature>
<dbReference type="GO" id="GO:0071555">
    <property type="term" value="P:cell wall organization"/>
    <property type="evidence" value="ECO:0007669"/>
    <property type="project" value="UniProtKB-KW"/>
</dbReference>
<dbReference type="PROSITE" id="PS01348">
    <property type="entry name" value="MRAY_2"/>
    <property type="match status" value="1"/>
</dbReference>
<evidence type="ECO:0000256" key="11">
    <source>
        <dbReference type="ARBA" id="ARBA00023316"/>
    </source>
</evidence>
<dbReference type="RefSeq" id="WP_060933053.1">
    <property type="nucleotide sequence ID" value="NZ_JBETXD010000001.1"/>
</dbReference>
<dbReference type="Pfam" id="PF00953">
    <property type="entry name" value="Glycos_transf_4"/>
    <property type="match status" value="1"/>
</dbReference>
<dbReference type="InterPro" id="IPR018480">
    <property type="entry name" value="PNAcMuramoyl-5peptid_Trfase_CS"/>
</dbReference>
<feature type="transmembrane region" description="Helical" evidence="12">
    <location>
        <begin position="71"/>
        <end position="92"/>
    </location>
</feature>
<comment type="pathway">
    <text evidence="12">Cell wall biogenesis; peptidoglycan biosynthesis.</text>
</comment>
<comment type="subcellular location">
    <subcellularLocation>
        <location evidence="12">Cell membrane</location>
        <topology evidence="12">Multi-pass membrane protein</topology>
    </subcellularLocation>
    <subcellularLocation>
        <location evidence="1">Membrane</location>
        <topology evidence="1">Multi-pass membrane protein</topology>
    </subcellularLocation>
</comment>
<keyword evidence="12" id="KW-1003">Cell membrane</keyword>
<dbReference type="PROSITE" id="PS01347">
    <property type="entry name" value="MRAY_1"/>
    <property type="match status" value="1"/>
</dbReference>
<dbReference type="GO" id="GO:0046872">
    <property type="term" value="F:metal ion binding"/>
    <property type="evidence" value="ECO:0007669"/>
    <property type="project" value="UniProtKB-KW"/>
</dbReference>
<dbReference type="PANTHER" id="PTHR22926:SF5">
    <property type="entry name" value="PHOSPHO-N-ACETYLMURAMOYL-PENTAPEPTIDE-TRANSFERASE HOMOLOG"/>
    <property type="match status" value="1"/>
</dbReference>
<dbReference type="UniPathway" id="UPA00219"/>
<keyword evidence="4 12" id="KW-0808">Transferase</keyword>
<feature type="transmembrane region" description="Helical" evidence="12">
    <location>
        <begin position="401"/>
        <end position="420"/>
    </location>
</feature>
<evidence type="ECO:0000256" key="7">
    <source>
        <dbReference type="ARBA" id="ARBA00022984"/>
    </source>
</evidence>
<dbReference type="GO" id="GO:0051301">
    <property type="term" value="P:cell division"/>
    <property type="evidence" value="ECO:0007669"/>
    <property type="project" value="UniProtKB-KW"/>
</dbReference>
<keyword evidence="9 12" id="KW-0472">Membrane</keyword>
<dbReference type="Proteomes" id="UP000070531">
    <property type="component" value="Unassembled WGS sequence"/>
</dbReference>
<reference evidence="14 15" key="1">
    <citation type="submission" date="2016-01" db="EMBL/GenBank/DDBJ databases">
        <authorList>
            <person name="Oliw E.H."/>
        </authorList>
    </citation>
    <scope>NUCLEOTIDE SEQUENCE [LARGE SCALE GENOMIC DNA]</scope>
    <source>
        <strain evidence="14 15">DNF00307</strain>
    </source>
</reference>
<feature type="transmembrane region" description="Helical" evidence="12">
    <location>
        <begin position="241"/>
        <end position="260"/>
    </location>
</feature>
<protein>
    <recommendedName>
        <fullName evidence="12">Phospho-N-acetylmuramoyl-pentapeptide-transferase</fullName>
        <ecNumber evidence="12">2.7.8.13</ecNumber>
    </recommendedName>
    <alternativeName>
        <fullName evidence="12">UDP-MurNAc-pentapeptide phosphotransferase</fullName>
    </alternativeName>
</protein>
<dbReference type="PATRIC" id="fig|419005.5.peg.1352"/>
<evidence type="ECO:0000256" key="1">
    <source>
        <dbReference type="ARBA" id="ARBA00004141"/>
    </source>
</evidence>
<comment type="function">
    <text evidence="12">Catalyzes the initial step of the lipid cycle reactions in the biosynthesis of the cell wall peptidoglycan: transfers peptidoglycan precursor phospho-MurNAc-pentapeptide from UDP-MurNAc-pentapeptide onto the lipid carrier undecaprenyl phosphate, yielding undecaprenyl-pyrophosphoryl-MurNAc-pentapeptide, known as lipid I.</text>
</comment>
<comment type="caution">
    <text evidence="14">The sequence shown here is derived from an EMBL/GenBank/DDBJ whole genome shotgun (WGS) entry which is preliminary data.</text>
</comment>
<gene>
    <name evidence="12" type="primary">mraY</name>
    <name evidence="14" type="ORF">HMPREF1860_01343</name>
</gene>
<dbReference type="InterPro" id="IPR000715">
    <property type="entry name" value="Glycosyl_transferase_4"/>
</dbReference>
<dbReference type="GO" id="GO:0051992">
    <property type="term" value="F:UDP-N-acetylmuramoyl-L-alanyl-D-glutamyl-meso-2,6-diaminopimelyl-D-alanyl-D-alanine:undecaprenyl-phosphate transferase activity"/>
    <property type="evidence" value="ECO:0007669"/>
    <property type="project" value="RHEA"/>
</dbReference>
<evidence type="ECO:0000256" key="8">
    <source>
        <dbReference type="ARBA" id="ARBA00022989"/>
    </source>
</evidence>
<evidence type="ECO:0000256" key="12">
    <source>
        <dbReference type="HAMAP-Rule" id="MF_00038"/>
    </source>
</evidence>
<keyword evidence="5 12" id="KW-0812">Transmembrane</keyword>
<feature type="transmembrane region" description="Helical" evidence="12">
    <location>
        <begin position="280"/>
        <end position="297"/>
    </location>
</feature>
<proteinExistence type="inferred from homology"/>
<evidence type="ECO:0000256" key="6">
    <source>
        <dbReference type="ARBA" id="ARBA00022960"/>
    </source>
</evidence>
<evidence type="ECO:0000256" key="4">
    <source>
        <dbReference type="ARBA" id="ARBA00022679"/>
    </source>
</evidence>
<sequence length="423" mass="47441">MLYYIFRWLGEYGISGTHLWSYISFRAILAMILALIISAWFGERFIKYLKRRQITETQRDASIDPFGINKIGVPSMGGIIIIVALLVPVILFGRLRNIYLLLMIITTIWLGFLGGMDDFIKIFRHSKEGLKGKYKIVGQISIGLIVGLTLWTSPDVKANLNEEIPNKNNTETIIHHHQTAIKTLKTTIPFVKNHNLDYSEIMGFMGQYKTAAGWILFVIMTIIVVTAVSNGANLNDGMDGMCAGNSAVIGVVLGILAYVSSHYQYAAYLNIMFIPGSEELVIFFSAFIGALIGFLWYNAYPAQVFMGDTGSLTIGGIIAVGAIIIHKELLLPILCGIFFVESLSVIIQVWYYRTGKRKGIKQRIFKRTPIHDAFRTLDSQLDPDCKYVFTKPHSAVHESKIVIRFVIISIILAAFTIITLKLR</sequence>
<feature type="transmembrane region" description="Helical" evidence="12">
    <location>
        <begin position="211"/>
        <end position="229"/>
    </location>
</feature>
<evidence type="ECO:0000256" key="9">
    <source>
        <dbReference type="ARBA" id="ARBA00023136"/>
    </source>
</evidence>
<comment type="similarity">
    <text evidence="2 12">Belongs to the glycosyltransferase 4 family. MraY subfamily.</text>
</comment>
<dbReference type="GO" id="GO:0005886">
    <property type="term" value="C:plasma membrane"/>
    <property type="evidence" value="ECO:0007669"/>
    <property type="project" value="UniProtKB-SubCell"/>
</dbReference>
<dbReference type="GO" id="GO:0009252">
    <property type="term" value="P:peptidoglycan biosynthetic process"/>
    <property type="evidence" value="ECO:0007669"/>
    <property type="project" value="UniProtKB-UniRule"/>
</dbReference>
<feature type="transmembrane region" description="Helical" evidence="12">
    <location>
        <begin position="98"/>
        <end position="116"/>
    </location>
</feature>
<keyword evidence="6 12" id="KW-0133">Cell shape</keyword>
<dbReference type="GO" id="GO:0008360">
    <property type="term" value="P:regulation of cell shape"/>
    <property type="evidence" value="ECO:0007669"/>
    <property type="project" value="UniProtKB-KW"/>
</dbReference>
<comment type="cofactor">
    <cofactor evidence="12 13">
        <name>Mg(2+)</name>
        <dbReference type="ChEBI" id="CHEBI:18420"/>
    </cofactor>
</comment>
<evidence type="ECO:0000256" key="10">
    <source>
        <dbReference type="ARBA" id="ARBA00023306"/>
    </source>
</evidence>
<feature type="transmembrane region" description="Helical" evidence="12">
    <location>
        <begin position="136"/>
        <end position="153"/>
    </location>
</feature>
<evidence type="ECO:0000256" key="13">
    <source>
        <dbReference type="PIRSR" id="PIRSR600715-1"/>
    </source>
</evidence>
<keyword evidence="11 12" id="KW-0961">Cell wall biogenesis/degradation</keyword>
<evidence type="ECO:0000313" key="15">
    <source>
        <dbReference type="Proteomes" id="UP000070531"/>
    </source>
</evidence>
<feature type="binding site" evidence="13">
    <location>
        <position position="308"/>
    </location>
    <ligand>
        <name>Mg(2+)</name>
        <dbReference type="ChEBI" id="CHEBI:18420"/>
    </ligand>
</feature>
<evidence type="ECO:0000313" key="14">
    <source>
        <dbReference type="EMBL" id="KXB77446.1"/>
    </source>
</evidence>
<keyword evidence="8 12" id="KW-1133">Transmembrane helix</keyword>
<keyword evidence="10 12" id="KW-0131">Cell cycle</keyword>
<dbReference type="CDD" id="cd06852">
    <property type="entry name" value="GT_MraY"/>
    <property type="match status" value="1"/>
</dbReference>
<dbReference type="InterPro" id="IPR003524">
    <property type="entry name" value="PNAcMuramoyl-5peptid_Trfase"/>
</dbReference>
<dbReference type="GO" id="GO:0008963">
    <property type="term" value="F:phospho-N-acetylmuramoyl-pentapeptide-transferase activity"/>
    <property type="evidence" value="ECO:0007669"/>
    <property type="project" value="UniProtKB-UniRule"/>
</dbReference>
<feature type="transmembrane region" description="Helical" evidence="12">
    <location>
        <begin position="331"/>
        <end position="352"/>
    </location>
</feature>
<keyword evidence="12 13" id="KW-0460">Magnesium</keyword>
<dbReference type="PANTHER" id="PTHR22926">
    <property type="entry name" value="PHOSPHO-N-ACETYLMURAMOYL-PENTAPEPTIDE-TRANSFERASE"/>
    <property type="match status" value="1"/>
</dbReference>
<evidence type="ECO:0000256" key="3">
    <source>
        <dbReference type="ARBA" id="ARBA00022618"/>
    </source>
</evidence>
<accession>A0A134BBX9</accession>
<feature type="transmembrane region" description="Helical" evidence="12">
    <location>
        <begin position="304"/>
        <end position="325"/>
    </location>
</feature>
<dbReference type="EMBL" id="LSDL01000068">
    <property type="protein sequence ID" value="KXB77446.1"/>
    <property type="molecule type" value="Genomic_DNA"/>
</dbReference>
<dbReference type="HAMAP" id="MF_00038">
    <property type="entry name" value="MraY"/>
    <property type="match status" value="1"/>
</dbReference>
<comment type="catalytic activity">
    <reaction evidence="12">
        <text>UDP-N-acetyl-alpha-D-muramoyl-L-alanyl-gamma-D-glutamyl-meso-2,6-diaminopimeloyl-D-alanyl-D-alanine + di-trans,octa-cis-undecaprenyl phosphate = di-trans,octa-cis-undecaprenyl diphospho-N-acetyl-alpha-D-muramoyl-L-alanyl-D-glutamyl-meso-2,6-diaminopimeloyl-D-alanyl-D-alanine + UMP</text>
        <dbReference type="Rhea" id="RHEA:28386"/>
        <dbReference type="ChEBI" id="CHEBI:57865"/>
        <dbReference type="ChEBI" id="CHEBI:60392"/>
        <dbReference type="ChEBI" id="CHEBI:61386"/>
        <dbReference type="ChEBI" id="CHEBI:61387"/>
        <dbReference type="EC" id="2.7.8.13"/>
    </reaction>
</comment>
<evidence type="ECO:0000256" key="5">
    <source>
        <dbReference type="ARBA" id="ARBA00022692"/>
    </source>
</evidence>
<keyword evidence="3 12" id="KW-0132">Cell division</keyword>
<dbReference type="EC" id="2.7.8.13" evidence="12"/>
<organism evidence="14">
    <name type="scientific">Prevotella amnii</name>
    <dbReference type="NCBI Taxonomy" id="419005"/>
    <lineage>
        <taxon>Bacteria</taxon>
        <taxon>Pseudomonadati</taxon>
        <taxon>Bacteroidota</taxon>
        <taxon>Bacteroidia</taxon>
        <taxon>Bacteroidales</taxon>
        <taxon>Prevotellaceae</taxon>
        <taxon>Prevotella</taxon>
    </lineage>
</organism>